<dbReference type="SUPFAM" id="SSF55874">
    <property type="entry name" value="ATPase domain of HSP90 chaperone/DNA topoisomerase II/histidine kinase"/>
    <property type="match status" value="1"/>
</dbReference>
<dbReference type="OrthoDB" id="5519028at2"/>
<dbReference type="InterPro" id="IPR035965">
    <property type="entry name" value="PAS-like_dom_sf"/>
</dbReference>
<organism evidence="16 17">
    <name type="scientific">Rubrivivax gelatinosus</name>
    <name type="common">Rhodocyclus gelatinosus</name>
    <name type="synonym">Rhodopseudomonas gelatinosa</name>
    <dbReference type="NCBI Taxonomy" id="28068"/>
    <lineage>
        <taxon>Bacteria</taxon>
        <taxon>Pseudomonadati</taxon>
        <taxon>Pseudomonadota</taxon>
        <taxon>Betaproteobacteria</taxon>
        <taxon>Burkholderiales</taxon>
        <taxon>Sphaerotilaceae</taxon>
        <taxon>Rubrivivax</taxon>
    </lineage>
</organism>
<dbReference type="EC" id="2.7.13.3" evidence="2"/>
<name>A0A4R2MIC7_RUBGE</name>
<dbReference type="PROSITE" id="PS50110">
    <property type="entry name" value="RESPONSE_REGULATORY"/>
    <property type="match status" value="1"/>
</dbReference>
<evidence type="ECO:0000256" key="3">
    <source>
        <dbReference type="ARBA" id="ARBA00022553"/>
    </source>
</evidence>
<dbReference type="InterPro" id="IPR005467">
    <property type="entry name" value="His_kinase_dom"/>
</dbReference>
<dbReference type="InterPro" id="IPR001789">
    <property type="entry name" value="Sig_transdc_resp-reg_receiver"/>
</dbReference>
<dbReference type="SMART" id="SM00448">
    <property type="entry name" value="REC"/>
    <property type="match status" value="1"/>
</dbReference>
<evidence type="ECO:0000259" key="12">
    <source>
        <dbReference type="PROSITE" id="PS50109"/>
    </source>
</evidence>
<dbReference type="PROSITE" id="PS50112">
    <property type="entry name" value="PAS"/>
    <property type="match status" value="1"/>
</dbReference>
<dbReference type="Gene3D" id="3.30.450.20">
    <property type="entry name" value="PAS domain"/>
    <property type="match status" value="1"/>
</dbReference>
<accession>A0A4R2MIC7</accession>
<evidence type="ECO:0000256" key="2">
    <source>
        <dbReference type="ARBA" id="ARBA00012438"/>
    </source>
</evidence>
<dbReference type="CDD" id="cd16922">
    <property type="entry name" value="HATPase_EvgS-ArcB-TorS-like"/>
    <property type="match status" value="1"/>
</dbReference>
<dbReference type="AlphaFoldDB" id="A0A4R2MIC7"/>
<dbReference type="PROSITE" id="PS50113">
    <property type="entry name" value="PAC"/>
    <property type="match status" value="1"/>
</dbReference>
<keyword evidence="11" id="KW-0472">Membrane</keyword>
<dbReference type="CDD" id="cd00130">
    <property type="entry name" value="PAS"/>
    <property type="match status" value="1"/>
</dbReference>
<evidence type="ECO:0000259" key="14">
    <source>
        <dbReference type="PROSITE" id="PS50112"/>
    </source>
</evidence>
<dbReference type="CDD" id="cd00082">
    <property type="entry name" value="HisKA"/>
    <property type="match status" value="1"/>
</dbReference>
<dbReference type="Pfam" id="PF00072">
    <property type="entry name" value="Response_reg"/>
    <property type="match status" value="1"/>
</dbReference>
<feature type="domain" description="Response regulatory" evidence="13">
    <location>
        <begin position="769"/>
        <end position="885"/>
    </location>
</feature>
<dbReference type="SUPFAM" id="SSF52172">
    <property type="entry name" value="CheY-like"/>
    <property type="match status" value="1"/>
</dbReference>
<evidence type="ECO:0000256" key="10">
    <source>
        <dbReference type="SAM" id="Coils"/>
    </source>
</evidence>
<evidence type="ECO:0000259" key="15">
    <source>
        <dbReference type="PROSITE" id="PS50113"/>
    </source>
</evidence>
<dbReference type="SMART" id="SM00086">
    <property type="entry name" value="PAC"/>
    <property type="match status" value="1"/>
</dbReference>
<dbReference type="InterPro" id="IPR003661">
    <property type="entry name" value="HisK_dim/P_dom"/>
</dbReference>
<keyword evidence="3 9" id="KW-0597">Phosphoprotein</keyword>
<dbReference type="InterPro" id="IPR036890">
    <property type="entry name" value="HATPase_C_sf"/>
</dbReference>
<dbReference type="PANTHER" id="PTHR45339:SF5">
    <property type="entry name" value="HISTIDINE KINASE"/>
    <property type="match status" value="1"/>
</dbReference>
<dbReference type="InterPro" id="IPR003594">
    <property type="entry name" value="HATPase_dom"/>
</dbReference>
<feature type="transmembrane region" description="Helical" evidence="11">
    <location>
        <begin position="262"/>
        <end position="283"/>
    </location>
</feature>
<comment type="function">
    <text evidence="7">Member of the two-component regulatory system BvgS/BvgA. Phosphorylates BvgA via a four-step phosphorelay in response to environmental signals.</text>
</comment>
<evidence type="ECO:0000256" key="5">
    <source>
        <dbReference type="ARBA" id="ARBA00023012"/>
    </source>
</evidence>
<dbReference type="Pfam" id="PF02518">
    <property type="entry name" value="HATPase_c"/>
    <property type="match status" value="1"/>
</dbReference>
<keyword evidence="11" id="KW-0812">Transmembrane</keyword>
<dbReference type="SUPFAM" id="SSF55785">
    <property type="entry name" value="PYP-like sensor domain (PAS domain)"/>
    <property type="match status" value="1"/>
</dbReference>
<feature type="domain" description="Histidine kinase" evidence="12">
    <location>
        <begin position="523"/>
        <end position="743"/>
    </location>
</feature>
<dbReference type="EMBL" id="SLXD01000002">
    <property type="protein sequence ID" value="TCP04687.1"/>
    <property type="molecule type" value="Genomic_DNA"/>
</dbReference>
<feature type="domain" description="PAC" evidence="15">
    <location>
        <begin position="433"/>
        <end position="487"/>
    </location>
</feature>
<dbReference type="SUPFAM" id="SSF47384">
    <property type="entry name" value="Homodimeric domain of signal transducing histidine kinase"/>
    <property type="match status" value="1"/>
</dbReference>
<evidence type="ECO:0000256" key="6">
    <source>
        <dbReference type="ARBA" id="ARBA00023026"/>
    </source>
</evidence>
<protein>
    <recommendedName>
        <fullName evidence="8">Virulence sensor protein BvgS</fullName>
        <ecNumber evidence="2">2.7.13.3</ecNumber>
    </recommendedName>
</protein>
<evidence type="ECO:0000313" key="16">
    <source>
        <dbReference type="EMBL" id="TCP04687.1"/>
    </source>
</evidence>
<dbReference type="Gene3D" id="3.40.50.2300">
    <property type="match status" value="1"/>
</dbReference>
<dbReference type="InterPro" id="IPR001610">
    <property type="entry name" value="PAC"/>
</dbReference>
<dbReference type="FunFam" id="3.30.565.10:FF:000010">
    <property type="entry name" value="Sensor histidine kinase RcsC"/>
    <property type="match status" value="1"/>
</dbReference>
<dbReference type="InterPro" id="IPR000700">
    <property type="entry name" value="PAS-assoc_C"/>
</dbReference>
<evidence type="ECO:0000259" key="13">
    <source>
        <dbReference type="PROSITE" id="PS50110"/>
    </source>
</evidence>
<keyword evidence="6" id="KW-0843">Virulence</keyword>
<evidence type="ECO:0000256" key="7">
    <source>
        <dbReference type="ARBA" id="ARBA00058004"/>
    </source>
</evidence>
<feature type="domain" description="PAS" evidence="14">
    <location>
        <begin position="362"/>
        <end position="416"/>
    </location>
</feature>
<evidence type="ECO:0000313" key="17">
    <source>
        <dbReference type="Proteomes" id="UP000295106"/>
    </source>
</evidence>
<dbReference type="PRINTS" id="PR00344">
    <property type="entry name" value="BCTRLSENSOR"/>
</dbReference>
<dbReference type="InterPro" id="IPR004358">
    <property type="entry name" value="Sig_transdc_His_kin-like_C"/>
</dbReference>
<feature type="coiled-coil region" evidence="10">
    <location>
        <begin position="496"/>
        <end position="523"/>
    </location>
</feature>
<feature type="transmembrane region" description="Helical" evidence="11">
    <location>
        <begin position="30"/>
        <end position="47"/>
    </location>
</feature>
<dbReference type="InterPro" id="IPR011006">
    <property type="entry name" value="CheY-like_superfamily"/>
</dbReference>
<evidence type="ECO:0000256" key="8">
    <source>
        <dbReference type="ARBA" id="ARBA00070152"/>
    </source>
</evidence>
<feature type="modified residue" description="4-aspartylphosphate" evidence="9">
    <location>
        <position position="818"/>
    </location>
</feature>
<dbReference type="Gene3D" id="1.10.287.130">
    <property type="match status" value="1"/>
</dbReference>
<dbReference type="GO" id="GO:0000155">
    <property type="term" value="F:phosphorelay sensor kinase activity"/>
    <property type="evidence" value="ECO:0007669"/>
    <property type="project" value="InterPro"/>
</dbReference>
<dbReference type="RefSeq" id="WP_132645169.1">
    <property type="nucleotide sequence ID" value="NZ_NRRI01000023.1"/>
</dbReference>
<feature type="coiled-coil region" evidence="10">
    <location>
        <begin position="328"/>
        <end position="366"/>
    </location>
</feature>
<sequence length="893" mass="96100">MSSDPAPDVSPGRAPAAGRALPLRVYLRRLIWLCVGPMLLLGAWLAVHRIQSGLEQRQQAAERIVARLALLSDQMLDSRIGGLVMMAQGVEPSVSLGQLRRLGESYARGFGSHVLLADAEGRVLLNSRLPQEVLQPALPRPAAMDTVLHALRDARPVVGNQFLGPIAGLPIVMVAVPMPEQPGLPPRALLTTIEARQFQPLLDRLLLPAGWSLELRDAAGGVVARRGEPIGDDGGWRRHAPLQRVGWEAVARMPPKVLYDAVLAEALPLVAGILGATLIGVLGGTLAGRRLGRDVGSLAAPAGSPDAVSRVAEIAAVRRLLDDAAARRRASEDALRRSQIEAQQLMQDALSARARAEAANASLRELSLAVEQSSSSILITDAEGRIQYVNRAFLAHTGYTREEVIGSTPALVHSESTPASTIDSLWRTLQAGETWRGEFINRRKDGTEFVESAVITPLRREDGRVTHYVAVNEDVTDRRRLERELDGHRHHLEMLVASRTAELEAAREQADAANQAKSAFLANMSHEIRTPLNAILGFTHLLRRDAHDPVAAERLARVDGAAQHLLVLLNDILDLSKIEAGRLELHEHDFSLRELVQRCTAQIAERAAAKSLRLQVDVGDVPDALHGDAMRLSQSLLNLLSNAVKFTERGGVSLEVRLLEREGKSMKLEFAVADTGIGIEPGKREQLFTAFAQGDASMARRFGGTGLGLAITRRLATLMGGDVGVDSGPGEGSRFWFSVRLSAGVPVAAAGPAPLDGEAELRQRFAGARVLLAEDNPVNQDVGRELLEMAGLQVDVADDGQAAAALAARGDYAVILMDMQMPGVDGLEATRRIRALAAHAATPIIAMTANAFGEDRRACLAAGMDDHVAKPVEPAQLYTVLLNWLGRRAARRG</sequence>
<evidence type="ECO:0000256" key="4">
    <source>
        <dbReference type="ARBA" id="ARBA00022729"/>
    </source>
</evidence>
<dbReference type="SMART" id="SM00387">
    <property type="entry name" value="HATPase_c"/>
    <property type="match status" value="1"/>
</dbReference>
<gene>
    <name evidence="16" type="ORF">EV684_102451</name>
</gene>
<proteinExistence type="predicted"/>
<dbReference type="SMART" id="SM00091">
    <property type="entry name" value="PAS"/>
    <property type="match status" value="1"/>
</dbReference>
<keyword evidence="10" id="KW-0175">Coiled coil</keyword>
<dbReference type="NCBIfam" id="TIGR00229">
    <property type="entry name" value="sensory_box"/>
    <property type="match status" value="1"/>
</dbReference>
<keyword evidence="4" id="KW-0732">Signal</keyword>
<evidence type="ECO:0000256" key="11">
    <source>
        <dbReference type="SAM" id="Phobius"/>
    </source>
</evidence>
<evidence type="ECO:0000256" key="9">
    <source>
        <dbReference type="PROSITE-ProRule" id="PRU00169"/>
    </source>
</evidence>
<dbReference type="Gene3D" id="3.30.565.10">
    <property type="entry name" value="Histidine kinase-like ATPase, C-terminal domain"/>
    <property type="match status" value="1"/>
</dbReference>
<comment type="caution">
    <text evidence="16">The sequence shown here is derived from an EMBL/GenBank/DDBJ whole genome shotgun (WGS) entry which is preliminary data.</text>
</comment>
<dbReference type="Proteomes" id="UP000295106">
    <property type="component" value="Unassembled WGS sequence"/>
</dbReference>
<dbReference type="Pfam" id="PF13426">
    <property type="entry name" value="PAS_9"/>
    <property type="match status" value="1"/>
</dbReference>
<dbReference type="CDD" id="cd17546">
    <property type="entry name" value="REC_hyHK_CKI1_RcsC-like"/>
    <property type="match status" value="1"/>
</dbReference>
<dbReference type="InterPro" id="IPR000014">
    <property type="entry name" value="PAS"/>
</dbReference>
<dbReference type="PROSITE" id="PS50109">
    <property type="entry name" value="HIS_KIN"/>
    <property type="match status" value="1"/>
</dbReference>
<dbReference type="PANTHER" id="PTHR45339">
    <property type="entry name" value="HYBRID SIGNAL TRANSDUCTION HISTIDINE KINASE J"/>
    <property type="match status" value="1"/>
</dbReference>
<dbReference type="Pfam" id="PF00512">
    <property type="entry name" value="HisKA"/>
    <property type="match status" value="1"/>
</dbReference>
<dbReference type="InterPro" id="IPR036097">
    <property type="entry name" value="HisK_dim/P_sf"/>
</dbReference>
<keyword evidence="11" id="KW-1133">Transmembrane helix</keyword>
<keyword evidence="5" id="KW-0902">Two-component regulatory system</keyword>
<comment type="catalytic activity">
    <reaction evidence="1">
        <text>ATP + protein L-histidine = ADP + protein N-phospho-L-histidine.</text>
        <dbReference type="EC" id="2.7.13.3"/>
    </reaction>
</comment>
<dbReference type="SMART" id="SM00388">
    <property type="entry name" value="HisKA"/>
    <property type="match status" value="1"/>
</dbReference>
<reference evidence="16 17" key="1">
    <citation type="submission" date="2019-03" db="EMBL/GenBank/DDBJ databases">
        <title>Genomic Encyclopedia of Type Strains, Phase IV (KMG-IV): sequencing the most valuable type-strain genomes for metagenomic binning, comparative biology and taxonomic classification.</title>
        <authorList>
            <person name="Goeker M."/>
        </authorList>
    </citation>
    <scope>NUCLEOTIDE SEQUENCE [LARGE SCALE GENOMIC DNA]</scope>
    <source>
        <strain evidence="16 17">DSM 1709</strain>
    </source>
</reference>
<evidence type="ECO:0000256" key="1">
    <source>
        <dbReference type="ARBA" id="ARBA00000085"/>
    </source>
</evidence>